<sequence>MAPCLGHRSGTSRHVPFGFFQSLRSRHPVVCRRLPPPLPGIGLPWPCCALRRRHSEPFLAPTLGAAPPVPQHGVSVLPLFGGVL</sequence>
<organism evidence="1 2">
    <name type="scientific">Olpidium bornovanus</name>
    <dbReference type="NCBI Taxonomy" id="278681"/>
    <lineage>
        <taxon>Eukaryota</taxon>
        <taxon>Fungi</taxon>
        <taxon>Fungi incertae sedis</taxon>
        <taxon>Olpidiomycota</taxon>
        <taxon>Olpidiomycotina</taxon>
        <taxon>Olpidiomycetes</taxon>
        <taxon>Olpidiales</taxon>
        <taxon>Olpidiaceae</taxon>
        <taxon>Olpidium</taxon>
    </lineage>
</organism>
<evidence type="ECO:0000313" key="2">
    <source>
        <dbReference type="Proteomes" id="UP000673691"/>
    </source>
</evidence>
<protein>
    <submittedName>
        <fullName evidence="1">Uncharacterized protein</fullName>
    </submittedName>
</protein>
<gene>
    <name evidence="1" type="ORF">BJ554DRAFT_6964</name>
</gene>
<comment type="caution">
    <text evidence="1">The sequence shown here is derived from an EMBL/GenBank/DDBJ whole genome shotgun (WGS) entry which is preliminary data.</text>
</comment>
<dbReference type="AlphaFoldDB" id="A0A8H7ZX76"/>
<evidence type="ECO:0000313" key="1">
    <source>
        <dbReference type="EMBL" id="KAG5460932.1"/>
    </source>
</evidence>
<proteinExistence type="predicted"/>
<dbReference type="EMBL" id="JAEFCI010004471">
    <property type="protein sequence ID" value="KAG5460932.1"/>
    <property type="molecule type" value="Genomic_DNA"/>
</dbReference>
<dbReference type="Proteomes" id="UP000673691">
    <property type="component" value="Unassembled WGS sequence"/>
</dbReference>
<reference evidence="1 2" key="1">
    <citation type="journal article" name="Sci. Rep.">
        <title>Genome-scale phylogenetic analyses confirm Olpidium as the closest living zoosporic fungus to the non-flagellated, terrestrial fungi.</title>
        <authorList>
            <person name="Chang Y."/>
            <person name="Rochon D."/>
            <person name="Sekimoto S."/>
            <person name="Wang Y."/>
            <person name="Chovatia M."/>
            <person name="Sandor L."/>
            <person name="Salamov A."/>
            <person name="Grigoriev I.V."/>
            <person name="Stajich J.E."/>
            <person name="Spatafora J.W."/>
        </authorList>
    </citation>
    <scope>NUCLEOTIDE SEQUENCE [LARGE SCALE GENOMIC DNA]</scope>
    <source>
        <strain evidence="1">S191</strain>
    </source>
</reference>
<keyword evidence="2" id="KW-1185">Reference proteome</keyword>
<name>A0A8H7ZX76_9FUNG</name>
<accession>A0A8H7ZX76</accession>